<evidence type="ECO:0000313" key="5">
    <source>
        <dbReference type="Proteomes" id="UP001142393"/>
    </source>
</evidence>
<evidence type="ECO:0000259" key="3">
    <source>
        <dbReference type="Pfam" id="PF08241"/>
    </source>
</evidence>
<dbReference type="GO" id="GO:0005737">
    <property type="term" value="C:cytoplasm"/>
    <property type="evidence" value="ECO:0007669"/>
    <property type="project" value="TreeGrafter"/>
</dbReference>
<dbReference type="GO" id="GO:0008757">
    <property type="term" value="F:S-adenosylmethionine-dependent methyltransferase activity"/>
    <property type="evidence" value="ECO:0007669"/>
    <property type="project" value="InterPro"/>
</dbReference>
<dbReference type="Proteomes" id="UP001142393">
    <property type="component" value="Unassembled WGS sequence"/>
</dbReference>
<protein>
    <submittedName>
        <fullName evidence="4">S-adenosyl-L-methionine-dependent methyltransferase</fullName>
    </submittedName>
</protein>
<sequence length="271" mass="30452">MAPPSVTSATVSANPLTYEDKHVHAIYEQIAPHFSSTRYKPWPVIAAFLSSLPTGWVGLDSGTGNGKYLPLPAENPSRVWTIGLDRSLNLLNIARNAGGVYREVVRADALDYPWRGGSFDYAMSIATIHHLATHERRKQAIQRLLQAVSPSHGRILIYVWAVEQDNLSKRQIPNGDDRHADEQSGKDVFVPWVLSSTSTVNDDRTAERVFNRYYHMFAKGELTRLVSDAAEEMGLHVGTKTENTGTRRGIIFKQDGWERSNYYVELHCWAS</sequence>
<dbReference type="GO" id="GO:0000049">
    <property type="term" value="F:tRNA binding"/>
    <property type="evidence" value="ECO:0007669"/>
    <property type="project" value="TreeGrafter"/>
</dbReference>
<organism evidence="4 5">
    <name type="scientific">Lentinula detonsa</name>
    <dbReference type="NCBI Taxonomy" id="2804962"/>
    <lineage>
        <taxon>Eukaryota</taxon>
        <taxon>Fungi</taxon>
        <taxon>Dikarya</taxon>
        <taxon>Basidiomycota</taxon>
        <taxon>Agaricomycotina</taxon>
        <taxon>Agaricomycetes</taxon>
        <taxon>Agaricomycetidae</taxon>
        <taxon>Agaricales</taxon>
        <taxon>Marasmiineae</taxon>
        <taxon>Omphalotaceae</taxon>
        <taxon>Lentinula</taxon>
    </lineage>
</organism>
<evidence type="ECO:0000256" key="2">
    <source>
        <dbReference type="ARBA" id="ARBA00022679"/>
    </source>
</evidence>
<dbReference type="GO" id="GO:0002098">
    <property type="term" value="P:tRNA wobble uridine modification"/>
    <property type="evidence" value="ECO:0007669"/>
    <property type="project" value="TreeGrafter"/>
</dbReference>
<dbReference type="AlphaFoldDB" id="A0A9W8TS43"/>
<dbReference type="Pfam" id="PF08241">
    <property type="entry name" value="Methyltransf_11"/>
    <property type="match status" value="1"/>
</dbReference>
<dbReference type="CDD" id="cd02440">
    <property type="entry name" value="AdoMet_MTases"/>
    <property type="match status" value="1"/>
</dbReference>
<keyword evidence="1 4" id="KW-0489">Methyltransferase</keyword>
<dbReference type="InterPro" id="IPR013216">
    <property type="entry name" value="Methyltransf_11"/>
</dbReference>
<dbReference type="InterPro" id="IPR051422">
    <property type="entry name" value="AlkB_tRNA_MeTrf/Diox"/>
</dbReference>
<dbReference type="EMBL" id="JANVFU010000022">
    <property type="protein sequence ID" value="KAJ3738854.1"/>
    <property type="molecule type" value="Genomic_DNA"/>
</dbReference>
<feature type="domain" description="Methyltransferase type 11" evidence="3">
    <location>
        <begin position="59"/>
        <end position="146"/>
    </location>
</feature>
<dbReference type="PANTHER" id="PTHR13069">
    <property type="entry name" value="ALKYLATED DNA REPAIR PROTEIN ALKB HOMOLOG 8"/>
    <property type="match status" value="1"/>
</dbReference>
<keyword evidence="5" id="KW-1185">Reference proteome</keyword>
<dbReference type="SUPFAM" id="SSF53335">
    <property type="entry name" value="S-adenosyl-L-methionine-dependent methyltransferases"/>
    <property type="match status" value="1"/>
</dbReference>
<dbReference type="PANTHER" id="PTHR13069:SF21">
    <property type="entry name" value="ALKYLATED DNA REPAIR PROTEIN ALKB HOMOLOG 8"/>
    <property type="match status" value="1"/>
</dbReference>
<dbReference type="GO" id="GO:0106335">
    <property type="term" value="F:tRNA (5-carboxymethyluridine(34)-5-O)-methyltransferase activity"/>
    <property type="evidence" value="ECO:0007669"/>
    <property type="project" value="TreeGrafter"/>
</dbReference>
<dbReference type="Gene3D" id="3.40.50.150">
    <property type="entry name" value="Vaccinia Virus protein VP39"/>
    <property type="match status" value="1"/>
</dbReference>
<proteinExistence type="predicted"/>
<reference evidence="4 5" key="1">
    <citation type="journal article" date="2023" name="Proc. Natl. Acad. Sci. U.S.A.">
        <title>A global phylogenomic analysis of the shiitake genus Lentinula.</title>
        <authorList>
            <person name="Sierra-Patev S."/>
            <person name="Min B."/>
            <person name="Naranjo-Ortiz M."/>
            <person name="Looney B."/>
            <person name="Konkel Z."/>
            <person name="Slot J.C."/>
            <person name="Sakamoto Y."/>
            <person name="Steenwyk J.L."/>
            <person name="Rokas A."/>
            <person name="Carro J."/>
            <person name="Camarero S."/>
            <person name="Ferreira P."/>
            <person name="Molpeceres G."/>
            <person name="Ruiz-Duenas F.J."/>
            <person name="Serrano A."/>
            <person name="Henrissat B."/>
            <person name="Drula E."/>
            <person name="Hughes K.W."/>
            <person name="Mata J.L."/>
            <person name="Ishikawa N.K."/>
            <person name="Vargas-Isla R."/>
            <person name="Ushijima S."/>
            <person name="Smith C.A."/>
            <person name="Donoghue J."/>
            <person name="Ahrendt S."/>
            <person name="Andreopoulos W."/>
            <person name="He G."/>
            <person name="LaButti K."/>
            <person name="Lipzen A."/>
            <person name="Ng V."/>
            <person name="Riley R."/>
            <person name="Sandor L."/>
            <person name="Barry K."/>
            <person name="Martinez A.T."/>
            <person name="Xiao Y."/>
            <person name="Gibbons J.G."/>
            <person name="Terashima K."/>
            <person name="Grigoriev I.V."/>
            <person name="Hibbett D."/>
        </authorList>
    </citation>
    <scope>NUCLEOTIDE SEQUENCE [LARGE SCALE GENOMIC DNA]</scope>
    <source>
        <strain evidence="4 5">TFB7810</strain>
    </source>
</reference>
<dbReference type="GO" id="GO:0005634">
    <property type="term" value="C:nucleus"/>
    <property type="evidence" value="ECO:0007669"/>
    <property type="project" value="TreeGrafter"/>
</dbReference>
<gene>
    <name evidence="4" type="ORF">DFH05DRAFT_746167</name>
</gene>
<accession>A0A9W8TS43</accession>
<keyword evidence="2" id="KW-0808">Transferase</keyword>
<name>A0A9W8TS43_9AGAR</name>
<evidence type="ECO:0000313" key="4">
    <source>
        <dbReference type="EMBL" id="KAJ3738854.1"/>
    </source>
</evidence>
<evidence type="ECO:0000256" key="1">
    <source>
        <dbReference type="ARBA" id="ARBA00022603"/>
    </source>
</evidence>
<comment type="caution">
    <text evidence="4">The sequence shown here is derived from an EMBL/GenBank/DDBJ whole genome shotgun (WGS) entry which is preliminary data.</text>
</comment>
<dbReference type="GO" id="GO:0030488">
    <property type="term" value="P:tRNA methylation"/>
    <property type="evidence" value="ECO:0007669"/>
    <property type="project" value="TreeGrafter"/>
</dbReference>
<dbReference type="InterPro" id="IPR029063">
    <property type="entry name" value="SAM-dependent_MTases_sf"/>
</dbReference>